<evidence type="ECO:0000256" key="6">
    <source>
        <dbReference type="ARBA" id="ARBA00047597"/>
    </source>
</evidence>
<comment type="similarity">
    <text evidence="1 7">Belongs to the Arg-specific ADP-ribosyltransferase family.</text>
</comment>
<keyword evidence="7" id="KW-0520">NAD</keyword>
<dbReference type="Gene3D" id="2.20.110.10">
    <property type="entry name" value="Histone H3 K4-specific methyltransferase SET7/9 N-terminal domain"/>
    <property type="match status" value="4"/>
</dbReference>
<dbReference type="Pfam" id="PF01129">
    <property type="entry name" value="ART"/>
    <property type="match status" value="1"/>
</dbReference>
<keyword evidence="4" id="KW-0548">Nucleotidyltransferase</keyword>
<dbReference type="SUPFAM" id="SSF82185">
    <property type="entry name" value="Histone H3 K4-specific methyltransferase SET7/9 N-terminal domain"/>
    <property type="match status" value="1"/>
</dbReference>
<dbReference type="PANTHER" id="PTHR43215:SF14">
    <property type="entry name" value="RADIAL SPOKE HEAD 1 HOMOLOG"/>
    <property type="match status" value="1"/>
</dbReference>
<dbReference type="EC" id="2.4.2.31" evidence="7"/>
<name>A0A815R4S9_9BILA</name>
<evidence type="ECO:0000256" key="4">
    <source>
        <dbReference type="ARBA" id="ARBA00022695"/>
    </source>
</evidence>
<dbReference type="EMBL" id="CAJNOG010001780">
    <property type="protein sequence ID" value="CAF1470533.1"/>
    <property type="molecule type" value="Genomic_DNA"/>
</dbReference>
<evidence type="ECO:0000313" key="8">
    <source>
        <dbReference type="EMBL" id="CAF1470533.1"/>
    </source>
</evidence>
<keyword evidence="2 7" id="KW-0328">Glycosyltransferase</keyword>
<dbReference type="PROSITE" id="PS51996">
    <property type="entry name" value="TR_MART"/>
    <property type="match status" value="1"/>
</dbReference>
<sequence length="452" mass="51472">MHRFTDIESTSKQLPPIYSYLTHELVSLTKALEPISTTIDQLDRFSRIAKNECHFPSKHGLTRDESAAIYLYTMDLGENSFYQVINRALRAEDRSLLKPWFAYLKLLDVAIQKLPTVRKNLWRGVPIDITTNFQKGAEFTWWAMNSCSTSDNIIKNLLGPNSTLFLIEAKNGKDISSYANCPNENEVILCSGTRFRVVSDPLEQPPMHLIHLQEVTDDEEESPSIALKTMTTTLTPTTASTHTPTNVQISLILIHTDRWGNRYEGEMKDGKKHGKGHMDFANGDKYTGDYIEDNITGQGVYIYANSARYEGQWKDNKKHGKGQMDFDSSIKYIGDWIEDNRVGQGIHLCPNGDRYEGQFKDNKEHGKGQTDFVNGDKYTGHWINSDRTGQGLYIFSNGDRYEGQWKDNKRHGKGNMDFASGTKYTGDYIDNKRAGQGVCIYANGDRYESRYL</sequence>
<dbReference type="SUPFAM" id="SSF56399">
    <property type="entry name" value="ADP-ribosylation"/>
    <property type="match status" value="1"/>
</dbReference>
<dbReference type="GO" id="GO:0106274">
    <property type="term" value="F:NAD+-protein-arginine ADP-ribosyltransferase activity"/>
    <property type="evidence" value="ECO:0007669"/>
    <property type="project" value="UniProtKB-EC"/>
</dbReference>
<proteinExistence type="inferred from homology"/>
<dbReference type="AlphaFoldDB" id="A0A815R4S9"/>
<evidence type="ECO:0000256" key="5">
    <source>
        <dbReference type="ARBA" id="ARBA00022737"/>
    </source>
</evidence>
<gene>
    <name evidence="8" type="ORF">JYZ213_LOCUS41779</name>
</gene>
<comment type="caution">
    <text evidence="8">The sequence shown here is derived from an EMBL/GenBank/DDBJ whole genome shotgun (WGS) entry which is preliminary data.</text>
</comment>
<organism evidence="8 9">
    <name type="scientific">Adineta steineri</name>
    <dbReference type="NCBI Taxonomy" id="433720"/>
    <lineage>
        <taxon>Eukaryota</taxon>
        <taxon>Metazoa</taxon>
        <taxon>Spiralia</taxon>
        <taxon>Gnathifera</taxon>
        <taxon>Rotifera</taxon>
        <taxon>Eurotatoria</taxon>
        <taxon>Bdelloidea</taxon>
        <taxon>Adinetida</taxon>
        <taxon>Adinetidae</taxon>
        <taxon>Adineta</taxon>
    </lineage>
</organism>
<evidence type="ECO:0000256" key="3">
    <source>
        <dbReference type="ARBA" id="ARBA00022679"/>
    </source>
</evidence>
<dbReference type="PANTHER" id="PTHR43215">
    <property type="entry name" value="RADIAL SPOKE HEAD 1 HOMOLOG"/>
    <property type="match status" value="1"/>
</dbReference>
<dbReference type="Gene3D" id="3.90.176.10">
    <property type="entry name" value="Toxin ADP-ribosyltransferase, Chain A, domain 1"/>
    <property type="match status" value="1"/>
</dbReference>
<keyword evidence="7" id="KW-0521">NADP</keyword>
<dbReference type="GO" id="GO:0016779">
    <property type="term" value="F:nucleotidyltransferase activity"/>
    <property type="evidence" value="ECO:0007669"/>
    <property type="project" value="UniProtKB-KW"/>
</dbReference>
<reference evidence="8" key="1">
    <citation type="submission" date="2021-02" db="EMBL/GenBank/DDBJ databases">
        <authorList>
            <person name="Nowell W R."/>
        </authorList>
    </citation>
    <scope>NUCLEOTIDE SEQUENCE</scope>
</reference>
<accession>A0A815R4S9</accession>
<dbReference type="FunFam" id="2.20.110.10:FF:000002">
    <property type="entry name" value="Phosphatidylinositol 4-phosphate 5-kinase 8"/>
    <property type="match status" value="2"/>
</dbReference>
<dbReference type="Pfam" id="PF02493">
    <property type="entry name" value="MORN"/>
    <property type="match status" value="8"/>
</dbReference>
<keyword evidence="5" id="KW-0677">Repeat</keyword>
<protein>
    <recommendedName>
        <fullName evidence="7">NAD(P)(+)--arginine ADP-ribosyltransferase</fullName>
        <ecNumber evidence="7">2.4.2.31</ecNumber>
    </recommendedName>
    <alternativeName>
        <fullName evidence="7">Mono(ADP-ribosyl)transferase</fullName>
    </alternativeName>
</protein>
<evidence type="ECO:0000256" key="2">
    <source>
        <dbReference type="ARBA" id="ARBA00022676"/>
    </source>
</evidence>
<evidence type="ECO:0000256" key="1">
    <source>
        <dbReference type="ARBA" id="ARBA00009558"/>
    </source>
</evidence>
<dbReference type="Proteomes" id="UP000663845">
    <property type="component" value="Unassembled WGS sequence"/>
</dbReference>
<comment type="catalytic activity">
    <reaction evidence="6 7">
        <text>L-arginyl-[protein] + NAD(+) = N(omega)-(ADP-D-ribosyl)-L-arginyl-[protein] + nicotinamide + H(+)</text>
        <dbReference type="Rhea" id="RHEA:19149"/>
        <dbReference type="Rhea" id="RHEA-COMP:10532"/>
        <dbReference type="Rhea" id="RHEA-COMP:15087"/>
        <dbReference type="ChEBI" id="CHEBI:15378"/>
        <dbReference type="ChEBI" id="CHEBI:17154"/>
        <dbReference type="ChEBI" id="CHEBI:29965"/>
        <dbReference type="ChEBI" id="CHEBI:57540"/>
        <dbReference type="ChEBI" id="CHEBI:142554"/>
        <dbReference type="EC" id="2.4.2.31"/>
    </reaction>
</comment>
<dbReference type="InterPro" id="IPR003409">
    <property type="entry name" value="MORN"/>
</dbReference>
<evidence type="ECO:0000313" key="9">
    <source>
        <dbReference type="Proteomes" id="UP000663845"/>
    </source>
</evidence>
<dbReference type="GO" id="GO:0005829">
    <property type="term" value="C:cytosol"/>
    <property type="evidence" value="ECO:0007669"/>
    <property type="project" value="TreeGrafter"/>
</dbReference>
<keyword evidence="3 7" id="KW-0808">Transferase</keyword>
<dbReference type="SMART" id="SM00698">
    <property type="entry name" value="MORN"/>
    <property type="match status" value="8"/>
</dbReference>
<evidence type="ECO:0000256" key="7">
    <source>
        <dbReference type="RuleBase" id="RU361228"/>
    </source>
</evidence>
<dbReference type="InterPro" id="IPR000768">
    <property type="entry name" value="ART"/>
</dbReference>